<gene>
    <name evidence="1" type="ORF">LYSIN_01001</name>
</gene>
<evidence type="ECO:0000313" key="1">
    <source>
        <dbReference type="EMBL" id="POZ56218.1"/>
    </source>
</evidence>
<evidence type="ECO:0000313" key="2">
    <source>
        <dbReference type="Proteomes" id="UP000237319"/>
    </source>
</evidence>
<dbReference type="AlphaFoldDB" id="A0A2S5CZP5"/>
<sequence length="56" mass="6580">MGEQYLIDQMVLHIGLYKKYQYKENEIGFYQNLEALRVLKGLCTQDDALDYAIAFT</sequence>
<proteinExistence type="predicted"/>
<comment type="caution">
    <text evidence="1">The sequence shown here is derived from an EMBL/GenBank/DDBJ whole genome shotgun (WGS) entry which is preliminary data.</text>
</comment>
<name>A0A2S5CZP5_LYSSH</name>
<protein>
    <submittedName>
        <fullName evidence="1">Uncharacterized protein</fullName>
    </submittedName>
</protein>
<reference evidence="1 2" key="1">
    <citation type="submission" date="2017-11" db="EMBL/GenBank/DDBJ databases">
        <title>Genome sequence of Lysinibacillus sphaericus, a lignin-degrading bacteria isolated from municipal solid waste soil.</title>
        <authorList>
            <person name="Persinoti G.F."/>
            <person name="Paixao D.A."/>
            <person name="Bugg T.D."/>
            <person name="Squina F.M."/>
        </authorList>
    </citation>
    <scope>NUCLEOTIDE SEQUENCE [LARGE SCALE GENOMIC DNA]</scope>
    <source>
        <strain evidence="1 2">A1</strain>
    </source>
</reference>
<accession>A0A2S5CZP5</accession>
<dbReference type="EMBL" id="PGLV01000001">
    <property type="protein sequence ID" value="POZ56218.1"/>
    <property type="molecule type" value="Genomic_DNA"/>
</dbReference>
<dbReference type="Proteomes" id="UP000237319">
    <property type="component" value="Unassembled WGS sequence"/>
</dbReference>
<keyword evidence="2" id="KW-1185">Reference proteome</keyword>
<organism evidence="1 2">
    <name type="scientific">Lysinibacillus sphaericus</name>
    <name type="common">Bacillus sphaericus</name>
    <dbReference type="NCBI Taxonomy" id="1421"/>
    <lineage>
        <taxon>Bacteria</taxon>
        <taxon>Bacillati</taxon>
        <taxon>Bacillota</taxon>
        <taxon>Bacilli</taxon>
        <taxon>Bacillales</taxon>
        <taxon>Bacillaceae</taxon>
        <taxon>Lysinibacillus</taxon>
    </lineage>
</organism>